<organism evidence="6 7">
    <name type="scientific">Aciduliprofundum boonei (strain DSM 19572 / T469)</name>
    <dbReference type="NCBI Taxonomy" id="439481"/>
    <lineage>
        <taxon>Archaea</taxon>
        <taxon>Methanobacteriati</taxon>
        <taxon>Thermoplasmatota</taxon>
        <taxon>DHVE2 group</taxon>
        <taxon>Candidatus Aciduliprofundum</taxon>
    </lineage>
</organism>
<dbReference type="PANTHER" id="PTHR43687">
    <property type="entry name" value="ADENYLYLSULFATE REDUCTASE, BETA SUBUNIT"/>
    <property type="match status" value="1"/>
</dbReference>
<evidence type="ECO:0000256" key="4">
    <source>
        <dbReference type="ARBA" id="ARBA00023014"/>
    </source>
</evidence>
<dbReference type="Pfam" id="PF12838">
    <property type="entry name" value="Fer4_7"/>
    <property type="match status" value="1"/>
</dbReference>
<dbReference type="PROSITE" id="PS51379">
    <property type="entry name" value="4FE4S_FER_2"/>
    <property type="match status" value="2"/>
</dbReference>
<dbReference type="GeneID" id="8827631"/>
<keyword evidence="4" id="KW-0411">Iron-sulfur</keyword>
<evidence type="ECO:0000313" key="7">
    <source>
        <dbReference type="Proteomes" id="UP000001400"/>
    </source>
</evidence>
<dbReference type="InterPro" id="IPR050572">
    <property type="entry name" value="Fe-S_Ferredoxin"/>
</dbReference>
<evidence type="ECO:0000256" key="2">
    <source>
        <dbReference type="ARBA" id="ARBA00022723"/>
    </source>
</evidence>
<dbReference type="GO" id="GO:0046872">
    <property type="term" value="F:metal ion binding"/>
    <property type="evidence" value="ECO:0007669"/>
    <property type="project" value="UniProtKB-KW"/>
</dbReference>
<dbReference type="AlphaFoldDB" id="B5I9N1"/>
<gene>
    <name evidence="6" type="ordered locus">Aboo_0685</name>
</gene>
<proteinExistence type="predicted"/>
<dbReference type="InterPro" id="IPR017896">
    <property type="entry name" value="4Fe4S_Fe-S-bd"/>
</dbReference>
<protein>
    <submittedName>
        <fullName evidence="6">4Fe-4S ferredoxin iron-sulfur binding domain protein</fullName>
    </submittedName>
</protein>
<accession>B5I9N1</accession>
<dbReference type="EMBL" id="CP001941">
    <property type="protein sequence ID" value="ADD08496.1"/>
    <property type="molecule type" value="Genomic_DNA"/>
</dbReference>
<name>B5I9N1_ACIB4</name>
<reference evidence="6" key="1">
    <citation type="submission" date="2010-02" db="EMBL/GenBank/DDBJ databases">
        <title>Complete sequence of Aciduliprofundum boonei T469.</title>
        <authorList>
            <consortium name="US DOE Joint Genome Institute"/>
            <person name="Lucas S."/>
            <person name="Copeland A."/>
            <person name="Lapidus A."/>
            <person name="Cheng J.-F."/>
            <person name="Bruce D."/>
            <person name="Goodwin L."/>
            <person name="Pitluck S."/>
            <person name="Saunders E."/>
            <person name="Detter J.C."/>
            <person name="Han C."/>
            <person name="Tapia R."/>
            <person name="Land M."/>
            <person name="Hauser L."/>
            <person name="Kyrpides N."/>
            <person name="Mikhailova N."/>
            <person name="Flores G."/>
            <person name="Reysenbach A.-L."/>
            <person name="Woyke T."/>
        </authorList>
    </citation>
    <scope>NUCLEOTIDE SEQUENCE</scope>
    <source>
        <strain evidence="6">T469</strain>
    </source>
</reference>
<sequence>MSDKKFDYWFGVPRKEIKWYPKIDPAACIGCGLCAVICGRGVYSYDLVSKKPIVAKPFNCLVGCQTCANLCPVGAIEFPPAEVAREAARKNKIFIKVKKMLEEKFAQQMLETAKQYQAQMTRHEKEIREIEKS</sequence>
<keyword evidence="7" id="KW-1185">Reference proteome</keyword>
<dbReference type="STRING" id="439481.Aboo_0685"/>
<feature type="domain" description="4Fe-4S ferredoxin-type" evidence="5">
    <location>
        <begin position="19"/>
        <end position="48"/>
    </location>
</feature>
<dbReference type="HOGENOM" id="CLU_156996_0_0_2"/>
<dbReference type="InterPro" id="IPR017900">
    <property type="entry name" value="4Fe4S_Fe_S_CS"/>
</dbReference>
<keyword evidence="3" id="KW-0408">Iron</keyword>
<evidence type="ECO:0000256" key="3">
    <source>
        <dbReference type="ARBA" id="ARBA00023004"/>
    </source>
</evidence>
<dbReference type="Gene3D" id="3.30.70.20">
    <property type="match status" value="1"/>
</dbReference>
<keyword evidence="2" id="KW-0479">Metal-binding</keyword>
<dbReference type="KEGG" id="abi:Aboo_0685"/>
<dbReference type="OrthoDB" id="23833at2157"/>
<dbReference type="SUPFAM" id="SSF54862">
    <property type="entry name" value="4Fe-4S ferredoxins"/>
    <property type="match status" value="1"/>
</dbReference>
<dbReference type="PANTHER" id="PTHR43687:SF2">
    <property type="entry name" value="FERREDOXIN 3"/>
    <property type="match status" value="1"/>
</dbReference>
<dbReference type="Proteomes" id="UP000001400">
    <property type="component" value="Chromosome"/>
</dbReference>
<dbReference type="GO" id="GO:0016491">
    <property type="term" value="F:oxidoreductase activity"/>
    <property type="evidence" value="ECO:0007669"/>
    <property type="project" value="UniProtKB-ARBA"/>
</dbReference>
<evidence type="ECO:0000313" key="6">
    <source>
        <dbReference type="EMBL" id="ADD08496.1"/>
    </source>
</evidence>
<feature type="domain" description="4Fe-4S ferredoxin-type" evidence="5">
    <location>
        <begin position="50"/>
        <end position="81"/>
    </location>
</feature>
<evidence type="ECO:0000259" key="5">
    <source>
        <dbReference type="PROSITE" id="PS51379"/>
    </source>
</evidence>
<evidence type="ECO:0000256" key="1">
    <source>
        <dbReference type="ARBA" id="ARBA00022485"/>
    </source>
</evidence>
<keyword evidence="1" id="KW-0004">4Fe-4S</keyword>
<dbReference type="GO" id="GO:0051539">
    <property type="term" value="F:4 iron, 4 sulfur cluster binding"/>
    <property type="evidence" value="ECO:0007669"/>
    <property type="project" value="UniProtKB-KW"/>
</dbReference>
<dbReference type="PROSITE" id="PS00198">
    <property type="entry name" value="4FE4S_FER_1"/>
    <property type="match status" value="1"/>
</dbReference>
<dbReference type="RefSeq" id="WP_008082598.1">
    <property type="nucleotide sequence ID" value="NC_013926.1"/>
</dbReference>
<dbReference type="eggNOG" id="arCOG02461">
    <property type="taxonomic scope" value="Archaea"/>
</dbReference>